<sequence>MDKFAVRFFKTRPWRDCSMAFSFLFTGLLFFYLKSDIIKVENNFITKKVLIMSEG</sequence>
<name>A0ABN6E8K0_9FIRM</name>
<organism evidence="1 2">
    <name type="scientific">Caldicellulosiruptor diazotrophicus</name>
    <dbReference type="NCBI Taxonomy" id="2806205"/>
    <lineage>
        <taxon>Bacteria</taxon>
        <taxon>Bacillati</taxon>
        <taxon>Bacillota</taxon>
        <taxon>Bacillota incertae sedis</taxon>
        <taxon>Caldicellulosiruptorales</taxon>
        <taxon>Caldicellulosiruptoraceae</taxon>
        <taxon>Caldicellulosiruptor</taxon>
    </lineage>
</organism>
<gene>
    <name evidence="1" type="ORF">CaldiYA01_17910</name>
</gene>
<dbReference type="EMBL" id="AP024480">
    <property type="protein sequence ID" value="BCS81831.1"/>
    <property type="molecule type" value="Genomic_DNA"/>
</dbReference>
<protein>
    <submittedName>
        <fullName evidence="1">Uncharacterized protein</fullName>
    </submittedName>
</protein>
<evidence type="ECO:0000313" key="2">
    <source>
        <dbReference type="Proteomes" id="UP000663623"/>
    </source>
</evidence>
<proteinExistence type="predicted"/>
<dbReference type="Proteomes" id="UP000663623">
    <property type="component" value="Chromosome"/>
</dbReference>
<accession>A0ABN6E8K0</accession>
<keyword evidence="2" id="KW-1185">Reference proteome</keyword>
<reference evidence="1 2" key="1">
    <citation type="submission" date="2021-02" db="EMBL/GenBank/DDBJ databases">
        <title>Nitrogen-fixing ability and nitrogen fixation related genes of thermophilic fermentative bacteria in the genus Caldicellulosiruptor.</title>
        <authorList>
            <person name="Chen Y."/>
            <person name="Nishihara A."/>
            <person name="Haruta S."/>
        </authorList>
    </citation>
    <scope>NUCLEOTIDE SEQUENCE [LARGE SCALE GENOMIC DNA]</scope>
    <source>
        <strain evidence="1 2">YA01</strain>
    </source>
</reference>
<evidence type="ECO:0000313" key="1">
    <source>
        <dbReference type="EMBL" id="BCS81831.1"/>
    </source>
</evidence>